<evidence type="ECO:0008006" key="4">
    <source>
        <dbReference type="Google" id="ProtNLM"/>
    </source>
</evidence>
<dbReference type="CDD" id="cd06223">
    <property type="entry name" value="PRTases_typeI"/>
    <property type="match status" value="1"/>
</dbReference>
<comment type="similarity">
    <text evidence="1">Belongs to the ComF/GntX family.</text>
</comment>
<dbReference type="InterPro" id="IPR051910">
    <property type="entry name" value="ComF/GntX_DNA_util-trans"/>
</dbReference>
<evidence type="ECO:0000256" key="1">
    <source>
        <dbReference type="ARBA" id="ARBA00008007"/>
    </source>
</evidence>
<dbReference type="PANTHER" id="PTHR47505:SF1">
    <property type="entry name" value="DNA UTILIZATION PROTEIN YHGH"/>
    <property type="match status" value="1"/>
</dbReference>
<dbReference type="Proteomes" id="UP000051269">
    <property type="component" value="Unassembled WGS sequence"/>
</dbReference>
<dbReference type="SUPFAM" id="SSF53271">
    <property type="entry name" value="PRTase-like"/>
    <property type="match status" value="1"/>
</dbReference>
<sequence length="220" mass="25239">MRLWVEAVRGLIFPVGRPPRPWVRLVAPFCARCAEPFARHSPGNFLCRNCAGRRWALEKVRAAYRAVGTVREVILRFKYEREYSLRPWLGRWMRDGFRQYYAEEKWDALVPVPLFRARRKERGFNQSAEIAEWLGHEVGIRVEEGLARVRETPPQARLRRSERLRNLRGALALAPGFDPKGRRLLLCDDVFTTGATADACARILKQNGAVEVAALTVARG</sequence>
<name>A0A0R2RJK4_9BACT</name>
<comment type="caution">
    <text evidence="2">The sequence shown here is derived from an EMBL/GenBank/DDBJ whole genome shotgun (WGS) entry which is preliminary data.</text>
</comment>
<organism evidence="2 3">
    <name type="scientific">Verrucomicrobia subdivision 6 bacterium BACL9 MAG-120507-bin52</name>
    <dbReference type="NCBI Taxonomy" id="1655590"/>
    <lineage>
        <taxon>Bacteria</taxon>
        <taxon>Pseudomonadati</taxon>
        <taxon>Verrucomicrobiota</taxon>
        <taxon>Verrucomicrobiia</taxon>
        <taxon>Verrucomicrobiales</taxon>
        <taxon>Verrucomicrobia subdivision 6</taxon>
    </lineage>
</organism>
<gene>
    <name evidence="2" type="ORF">ABR82_05025</name>
</gene>
<reference evidence="2 3" key="1">
    <citation type="submission" date="2015-10" db="EMBL/GenBank/DDBJ databases">
        <title>Metagenome-Assembled Genomes uncover a global brackish microbiome.</title>
        <authorList>
            <person name="Hugerth L.W."/>
            <person name="Larsson J."/>
            <person name="Alneberg J."/>
            <person name="Lindh M.V."/>
            <person name="Legrand C."/>
            <person name="Pinhassi J."/>
            <person name="Andersson A.F."/>
        </authorList>
    </citation>
    <scope>NUCLEOTIDE SEQUENCE [LARGE SCALE GENOMIC DNA]</scope>
    <source>
        <strain evidence="2">BACL18 MAG-120507-bin52</strain>
    </source>
</reference>
<dbReference type="InterPro" id="IPR029057">
    <property type="entry name" value="PRTase-like"/>
</dbReference>
<evidence type="ECO:0000313" key="3">
    <source>
        <dbReference type="Proteomes" id="UP000051269"/>
    </source>
</evidence>
<dbReference type="PANTHER" id="PTHR47505">
    <property type="entry name" value="DNA UTILIZATION PROTEIN YHGH"/>
    <property type="match status" value="1"/>
</dbReference>
<protein>
    <recommendedName>
        <fullName evidence="4">Phosphoribosyltransferase domain-containing protein</fullName>
    </recommendedName>
</protein>
<dbReference type="EMBL" id="LIBO01000288">
    <property type="protein sequence ID" value="KRO60435.1"/>
    <property type="molecule type" value="Genomic_DNA"/>
</dbReference>
<dbReference type="InterPro" id="IPR000836">
    <property type="entry name" value="PRTase_dom"/>
</dbReference>
<accession>A0A0R2RJK4</accession>
<dbReference type="AlphaFoldDB" id="A0A0R2RJK4"/>
<evidence type="ECO:0000313" key="2">
    <source>
        <dbReference type="EMBL" id="KRO60435.1"/>
    </source>
</evidence>
<dbReference type="Gene3D" id="3.40.50.2020">
    <property type="match status" value="1"/>
</dbReference>
<proteinExistence type="inferred from homology"/>